<sequence>MNREEIFNRDVFILISIVNMKLRDSYGSLEDYCYEEEVDRDALVERFSEEGYVYNSETNSFTKA</sequence>
<proteinExistence type="predicted"/>
<dbReference type="RefSeq" id="WP_073020998.1">
    <property type="nucleotide sequence ID" value="NZ_FQXU01000009.1"/>
</dbReference>
<reference evidence="1 2" key="1">
    <citation type="submission" date="2016-11" db="EMBL/GenBank/DDBJ databases">
        <authorList>
            <person name="Jaros S."/>
            <person name="Januszkiewicz K."/>
            <person name="Wedrychowicz H."/>
        </authorList>
    </citation>
    <scope>NUCLEOTIDE SEQUENCE [LARGE SCALE GENOMIC DNA]</scope>
    <source>
        <strain evidence="1 2">DSM 6191</strain>
    </source>
</reference>
<evidence type="ECO:0000313" key="2">
    <source>
        <dbReference type="Proteomes" id="UP000184241"/>
    </source>
</evidence>
<dbReference type="AlphaFoldDB" id="A0A1M5ZN01"/>
<protein>
    <recommendedName>
        <fullName evidence="3">DUF4250 domain-containing protein</fullName>
    </recommendedName>
</protein>
<gene>
    <name evidence="1" type="ORF">SAMN02745941_03181</name>
</gene>
<evidence type="ECO:0008006" key="3">
    <source>
        <dbReference type="Google" id="ProtNLM"/>
    </source>
</evidence>
<accession>A0A1M5ZN01</accession>
<dbReference type="Proteomes" id="UP000184241">
    <property type="component" value="Unassembled WGS sequence"/>
</dbReference>
<evidence type="ECO:0000313" key="1">
    <source>
        <dbReference type="EMBL" id="SHI25538.1"/>
    </source>
</evidence>
<dbReference type="InterPro" id="IPR025346">
    <property type="entry name" value="DUF4250"/>
</dbReference>
<dbReference type="EMBL" id="FQXU01000009">
    <property type="protein sequence ID" value="SHI25538.1"/>
    <property type="molecule type" value="Genomic_DNA"/>
</dbReference>
<name>A0A1M5ZN01_9CLOT</name>
<dbReference type="Pfam" id="PF14056">
    <property type="entry name" value="DUF4250"/>
    <property type="match status" value="1"/>
</dbReference>
<organism evidence="1 2">
    <name type="scientific">Clostridium intestinale DSM 6191</name>
    <dbReference type="NCBI Taxonomy" id="1121320"/>
    <lineage>
        <taxon>Bacteria</taxon>
        <taxon>Bacillati</taxon>
        <taxon>Bacillota</taxon>
        <taxon>Clostridia</taxon>
        <taxon>Eubacteriales</taxon>
        <taxon>Clostridiaceae</taxon>
        <taxon>Clostridium</taxon>
    </lineage>
</organism>